<name>A0A1N6GPT8_9SPHN</name>
<feature type="region of interest" description="Disordered" evidence="4">
    <location>
        <begin position="1"/>
        <end position="25"/>
    </location>
</feature>
<dbReference type="AlphaFoldDB" id="A0A1N6GPT8"/>
<feature type="region of interest" description="Disordered" evidence="4">
    <location>
        <begin position="48"/>
        <end position="69"/>
    </location>
</feature>
<dbReference type="GO" id="GO:0006865">
    <property type="term" value="P:amino acid transport"/>
    <property type="evidence" value="ECO:0007669"/>
    <property type="project" value="UniProtKB-KW"/>
</dbReference>
<feature type="domain" description="Leucine-binding protein" evidence="5">
    <location>
        <begin position="75"/>
        <end position="387"/>
    </location>
</feature>
<dbReference type="InterPro" id="IPR051010">
    <property type="entry name" value="BCAA_transport"/>
</dbReference>
<gene>
    <name evidence="6" type="ORF">SAMN02745824_2929</name>
</gene>
<dbReference type="CDD" id="cd06339">
    <property type="entry name" value="PBP1_YraM_LppC_lipoprotein-like"/>
    <property type="match status" value="1"/>
</dbReference>
<dbReference type="Proteomes" id="UP000185192">
    <property type="component" value="Unassembled WGS sequence"/>
</dbReference>
<proteinExistence type="inferred from homology"/>
<dbReference type="EMBL" id="FSQW01000002">
    <property type="protein sequence ID" value="SIO09539.1"/>
    <property type="molecule type" value="Genomic_DNA"/>
</dbReference>
<evidence type="ECO:0000256" key="4">
    <source>
        <dbReference type="SAM" id="MobiDB-lite"/>
    </source>
</evidence>
<evidence type="ECO:0000259" key="5">
    <source>
        <dbReference type="Pfam" id="PF13458"/>
    </source>
</evidence>
<comment type="similarity">
    <text evidence="1">Belongs to the leucine-binding protein family.</text>
</comment>
<evidence type="ECO:0000256" key="3">
    <source>
        <dbReference type="ARBA" id="ARBA00022970"/>
    </source>
</evidence>
<reference evidence="7" key="1">
    <citation type="submission" date="2016-11" db="EMBL/GenBank/DDBJ databases">
        <authorList>
            <person name="Varghese N."/>
            <person name="Submissions S."/>
        </authorList>
    </citation>
    <scope>NUCLEOTIDE SEQUENCE [LARGE SCALE GENOMIC DNA]</scope>
    <source>
        <strain evidence="7">DSM 22363</strain>
    </source>
</reference>
<dbReference type="InterPro" id="IPR028082">
    <property type="entry name" value="Peripla_BP_I"/>
</dbReference>
<keyword evidence="7" id="KW-1185">Reference proteome</keyword>
<dbReference type="SUPFAM" id="SSF53822">
    <property type="entry name" value="Periplasmic binding protein-like I"/>
    <property type="match status" value="1"/>
</dbReference>
<dbReference type="STRING" id="1123272.SAMN02745824_2929"/>
<keyword evidence="2" id="KW-0732">Signal</keyword>
<organism evidence="6 7">
    <name type="scientific">Parasphingorhabdus marina DSM 22363</name>
    <dbReference type="NCBI Taxonomy" id="1123272"/>
    <lineage>
        <taxon>Bacteria</taxon>
        <taxon>Pseudomonadati</taxon>
        <taxon>Pseudomonadota</taxon>
        <taxon>Alphaproteobacteria</taxon>
        <taxon>Sphingomonadales</taxon>
        <taxon>Sphingomonadaceae</taxon>
        <taxon>Parasphingorhabdus</taxon>
    </lineage>
</organism>
<keyword evidence="3" id="KW-0813">Transport</keyword>
<accession>A0A1N6GPT8</accession>
<evidence type="ECO:0000256" key="1">
    <source>
        <dbReference type="ARBA" id="ARBA00010062"/>
    </source>
</evidence>
<dbReference type="Gene3D" id="3.40.50.2300">
    <property type="match status" value="2"/>
</dbReference>
<dbReference type="PANTHER" id="PTHR30483">
    <property type="entry name" value="LEUCINE-SPECIFIC-BINDING PROTEIN"/>
    <property type="match status" value="1"/>
</dbReference>
<dbReference type="InterPro" id="IPR028081">
    <property type="entry name" value="Leu-bd"/>
</dbReference>
<dbReference type="PANTHER" id="PTHR30483:SF6">
    <property type="entry name" value="PERIPLASMIC BINDING PROTEIN OF ABC TRANSPORTER FOR NATURAL AMINO ACIDS"/>
    <property type="match status" value="1"/>
</dbReference>
<dbReference type="RefSeq" id="WP_338044543.1">
    <property type="nucleotide sequence ID" value="NZ_FSQW01000002.1"/>
</dbReference>
<evidence type="ECO:0000313" key="6">
    <source>
        <dbReference type="EMBL" id="SIO09539.1"/>
    </source>
</evidence>
<sequence length="404" mass="42761">MTVMADKRTIGQAETQPAETQSSRGRLARWAGMAALVFLAGCQSIVPRGGERTTTPTAPPPPVSGQLPTDQTHHRIALLVPLTGKNAGVGQSLANATTMALLDTKAQNIRMTNYDTAKGITAAARKAIADGNKLIIGPLLSDNVVATANIARPAGVPILSFSNDAGVAGNNVFLLGHIPAQSINRIVTYAKGRGMDRFAALVPNGVYGQRASSTLLKSVKDAGGTVVTIQNFNRDSASVEAATKRLNQNGEYDAILLADNGAMAIRAAPMIRKNASEKAKILGTDLWNTSSNLAGAPSMRGAWFASVADGLYSQYATKYRSRYGRAPFRLSSLGYDSVLLTVKVAQNWRVGTPFPINQLTDSGGFIGLDGVFRFRRNGISERALEVQEIRSGSFAVIDAAPKGF</sequence>
<dbReference type="Pfam" id="PF13458">
    <property type="entry name" value="Peripla_BP_6"/>
    <property type="match status" value="1"/>
</dbReference>
<feature type="compositionally biased region" description="Polar residues" evidence="4">
    <location>
        <begin position="12"/>
        <end position="24"/>
    </location>
</feature>
<evidence type="ECO:0000313" key="7">
    <source>
        <dbReference type="Proteomes" id="UP000185192"/>
    </source>
</evidence>
<protein>
    <submittedName>
        <fullName evidence="6">Amino acid/amide ABC transporter substrate-binding protein, HAAT family (TC 3.A.1.4.-)</fullName>
    </submittedName>
</protein>
<keyword evidence="3" id="KW-0029">Amino-acid transport</keyword>
<evidence type="ECO:0000256" key="2">
    <source>
        <dbReference type="ARBA" id="ARBA00022729"/>
    </source>
</evidence>